<dbReference type="GO" id="GO:0005524">
    <property type="term" value="F:ATP binding"/>
    <property type="evidence" value="ECO:0007669"/>
    <property type="project" value="UniProtKB-KW"/>
</dbReference>
<dbReference type="InterPro" id="IPR003152">
    <property type="entry name" value="FATC_dom"/>
</dbReference>
<dbReference type="SUPFAM" id="SSF48371">
    <property type="entry name" value="ARM repeat"/>
    <property type="match status" value="1"/>
</dbReference>
<comment type="subcellular location">
    <subcellularLocation>
        <location evidence="1">Nucleus</location>
    </subcellularLocation>
</comment>
<keyword evidence="4" id="KW-0723">Serine/threonine-protein kinase</keyword>
<proteinExistence type="inferred from homology"/>
<dbReference type="InterPro" id="IPR018936">
    <property type="entry name" value="PI3/4_kinase_CS"/>
</dbReference>
<dbReference type="Pfam" id="PF02260">
    <property type="entry name" value="FATC"/>
    <property type="match status" value="1"/>
</dbReference>
<evidence type="ECO:0000259" key="17">
    <source>
        <dbReference type="PROSITE" id="PS51190"/>
    </source>
</evidence>
<dbReference type="InterPro" id="IPR003151">
    <property type="entry name" value="PIK-rel_kinase_FAT"/>
</dbReference>
<evidence type="ECO:0000256" key="13">
    <source>
        <dbReference type="ARBA" id="ARBA00048679"/>
    </source>
</evidence>
<dbReference type="GO" id="GO:0004674">
    <property type="term" value="F:protein serine/threonine kinase activity"/>
    <property type="evidence" value="ECO:0007669"/>
    <property type="project" value="UniProtKB-KW"/>
</dbReference>
<dbReference type="Proteomes" id="UP001150569">
    <property type="component" value="Unassembled WGS sequence"/>
</dbReference>
<evidence type="ECO:0000256" key="14">
    <source>
        <dbReference type="SAM" id="MobiDB-lite"/>
    </source>
</evidence>
<dbReference type="PROSITE" id="PS00916">
    <property type="entry name" value="PI3_4_KINASE_2"/>
    <property type="match status" value="1"/>
</dbReference>
<dbReference type="InterPro" id="IPR016024">
    <property type="entry name" value="ARM-type_fold"/>
</dbReference>
<keyword evidence="8" id="KW-0418">Kinase</keyword>
<evidence type="ECO:0000256" key="10">
    <source>
        <dbReference type="ARBA" id="ARBA00023204"/>
    </source>
</evidence>
<keyword evidence="9" id="KW-0067">ATP-binding</keyword>
<dbReference type="EC" id="2.7.11.1" evidence="3"/>
<comment type="catalytic activity">
    <reaction evidence="13">
        <text>L-seryl-[protein] + ATP = O-phospho-L-seryl-[protein] + ADP + H(+)</text>
        <dbReference type="Rhea" id="RHEA:17989"/>
        <dbReference type="Rhea" id="RHEA-COMP:9863"/>
        <dbReference type="Rhea" id="RHEA-COMP:11604"/>
        <dbReference type="ChEBI" id="CHEBI:15378"/>
        <dbReference type="ChEBI" id="CHEBI:29999"/>
        <dbReference type="ChEBI" id="CHEBI:30616"/>
        <dbReference type="ChEBI" id="CHEBI:83421"/>
        <dbReference type="ChEBI" id="CHEBI:456216"/>
        <dbReference type="EC" id="2.7.11.1"/>
    </reaction>
</comment>
<evidence type="ECO:0000256" key="7">
    <source>
        <dbReference type="ARBA" id="ARBA00022763"/>
    </source>
</evidence>
<dbReference type="Gene3D" id="3.30.1010.10">
    <property type="entry name" value="Phosphatidylinositol 3-kinase Catalytic Subunit, Chain A, domain 4"/>
    <property type="match status" value="1"/>
</dbReference>
<evidence type="ECO:0000259" key="16">
    <source>
        <dbReference type="PROSITE" id="PS51189"/>
    </source>
</evidence>
<comment type="catalytic activity">
    <reaction evidence="12">
        <text>L-threonyl-[protein] + ATP = O-phospho-L-threonyl-[protein] + ADP + H(+)</text>
        <dbReference type="Rhea" id="RHEA:46608"/>
        <dbReference type="Rhea" id="RHEA-COMP:11060"/>
        <dbReference type="Rhea" id="RHEA-COMP:11605"/>
        <dbReference type="ChEBI" id="CHEBI:15378"/>
        <dbReference type="ChEBI" id="CHEBI:30013"/>
        <dbReference type="ChEBI" id="CHEBI:30616"/>
        <dbReference type="ChEBI" id="CHEBI:61977"/>
        <dbReference type="ChEBI" id="CHEBI:456216"/>
        <dbReference type="EC" id="2.7.11.1"/>
    </reaction>
</comment>
<feature type="region of interest" description="Disordered" evidence="14">
    <location>
        <begin position="2301"/>
        <end position="2322"/>
    </location>
</feature>
<evidence type="ECO:0000256" key="12">
    <source>
        <dbReference type="ARBA" id="ARBA00047899"/>
    </source>
</evidence>
<evidence type="ECO:0000313" key="19">
    <source>
        <dbReference type="Proteomes" id="UP001150569"/>
    </source>
</evidence>
<dbReference type="PROSITE" id="PS51190">
    <property type="entry name" value="FATC"/>
    <property type="match status" value="1"/>
</dbReference>
<dbReference type="EMBL" id="JANBPT010000574">
    <property type="protein sequence ID" value="KAJ1916666.1"/>
    <property type="molecule type" value="Genomic_DNA"/>
</dbReference>
<accession>A0A9W7ZZW2</accession>
<dbReference type="InterPro" id="IPR000403">
    <property type="entry name" value="PI3/4_kinase_cat_dom"/>
</dbReference>
<keyword evidence="6" id="KW-0547">Nucleotide-binding</keyword>
<dbReference type="Pfam" id="PF23593">
    <property type="entry name" value="HEAT_ATR"/>
    <property type="match status" value="1"/>
</dbReference>
<keyword evidence="7" id="KW-0227">DNA damage</keyword>
<name>A0A9W7ZZW2_9FUNG</name>
<feature type="domain" description="PI3K/PI4K catalytic" evidence="15">
    <location>
        <begin position="2031"/>
        <end position="2338"/>
    </location>
</feature>
<feature type="region of interest" description="Disordered" evidence="14">
    <location>
        <begin position="1277"/>
        <end position="1297"/>
    </location>
</feature>
<evidence type="ECO:0000256" key="9">
    <source>
        <dbReference type="ARBA" id="ARBA00022840"/>
    </source>
</evidence>
<feature type="domain" description="FATC" evidence="17">
    <location>
        <begin position="2347"/>
        <end position="2379"/>
    </location>
</feature>
<dbReference type="GO" id="GO:0000723">
    <property type="term" value="P:telomere maintenance"/>
    <property type="evidence" value="ECO:0007669"/>
    <property type="project" value="TreeGrafter"/>
</dbReference>
<comment type="caution">
    <text evidence="18">The sequence shown here is derived from an EMBL/GenBank/DDBJ whole genome shotgun (WGS) entry which is preliminary data.</text>
</comment>
<dbReference type="PROSITE" id="PS51189">
    <property type="entry name" value="FAT"/>
    <property type="match status" value="1"/>
</dbReference>
<dbReference type="InterPro" id="IPR057564">
    <property type="entry name" value="HEAT_ATR"/>
</dbReference>
<dbReference type="PANTHER" id="PTHR11139">
    <property type="entry name" value="ATAXIA TELANGIECTASIA MUTATED ATM -RELATED"/>
    <property type="match status" value="1"/>
</dbReference>
<dbReference type="GO" id="GO:0006281">
    <property type="term" value="P:DNA repair"/>
    <property type="evidence" value="ECO:0007669"/>
    <property type="project" value="UniProtKB-KW"/>
</dbReference>
<gene>
    <name evidence="18" type="ORF">IWQ60_008036</name>
</gene>
<dbReference type="CDD" id="cd00892">
    <property type="entry name" value="PIKKc_ATR"/>
    <property type="match status" value="1"/>
</dbReference>
<dbReference type="GO" id="GO:0005694">
    <property type="term" value="C:chromosome"/>
    <property type="evidence" value="ECO:0007669"/>
    <property type="project" value="TreeGrafter"/>
</dbReference>
<keyword evidence="11" id="KW-0539">Nucleus</keyword>
<reference evidence="18" key="1">
    <citation type="submission" date="2022-07" db="EMBL/GenBank/DDBJ databases">
        <title>Phylogenomic reconstructions and comparative analyses of Kickxellomycotina fungi.</title>
        <authorList>
            <person name="Reynolds N.K."/>
            <person name="Stajich J.E."/>
            <person name="Barry K."/>
            <person name="Grigoriev I.V."/>
            <person name="Crous P."/>
            <person name="Smith M.E."/>
        </authorList>
    </citation>
    <scope>NUCLEOTIDE SEQUENCE</scope>
    <source>
        <strain evidence="18">RSA 861</strain>
    </source>
</reference>
<dbReference type="SMART" id="SM00146">
    <property type="entry name" value="PI3Kc"/>
    <property type="match status" value="1"/>
</dbReference>
<dbReference type="Pfam" id="PF00454">
    <property type="entry name" value="PI3_PI4_kinase"/>
    <property type="match status" value="1"/>
</dbReference>
<evidence type="ECO:0000256" key="2">
    <source>
        <dbReference type="ARBA" id="ARBA00010769"/>
    </source>
</evidence>
<evidence type="ECO:0000256" key="3">
    <source>
        <dbReference type="ARBA" id="ARBA00012513"/>
    </source>
</evidence>
<comment type="similarity">
    <text evidence="2">Belongs to the PI3/PI4-kinase family. ATM subfamily.</text>
</comment>
<dbReference type="GO" id="GO:0005634">
    <property type="term" value="C:nucleus"/>
    <property type="evidence" value="ECO:0007669"/>
    <property type="project" value="UniProtKB-SubCell"/>
</dbReference>
<keyword evidence="19" id="KW-1185">Reference proteome</keyword>
<dbReference type="InterPro" id="IPR014009">
    <property type="entry name" value="PIK_FAT"/>
</dbReference>
<dbReference type="SUPFAM" id="SSF56112">
    <property type="entry name" value="Protein kinase-like (PK-like)"/>
    <property type="match status" value="1"/>
</dbReference>
<dbReference type="SMART" id="SM01343">
    <property type="entry name" value="FATC"/>
    <property type="match status" value="1"/>
</dbReference>
<dbReference type="InterPro" id="IPR056802">
    <property type="entry name" value="ATR-like_M-HEAT"/>
</dbReference>
<dbReference type="InterPro" id="IPR012993">
    <property type="entry name" value="UME"/>
</dbReference>
<dbReference type="Pfam" id="PF02259">
    <property type="entry name" value="FAT"/>
    <property type="match status" value="1"/>
</dbReference>
<dbReference type="InterPro" id="IPR050517">
    <property type="entry name" value="DDR_Repair_Kinase"/>
</dbReference>
<dbReference type="Pfam" id="PF25030">
    <property type="entry name" value="M-HEAT_ATR"/>
    <property type="match status" value="1"/>
</dbReference>
<protein>
    <recommendedName>
        <fullName evidence="3">non-specific serine/threonine protein kinase</fullName>
        <ecNumber evidence="3">2.7.11.1</ecNumber>
    </recommendedName>
</protein>
<evidence type="ECO:0000256" key="4">
    <source>
        <dbReference type="ARBA" id="ARBA00022527"/>
    </source>
</evidence>
<dbReference type="PANTHER" id="PTHR11139:SF125">
    <property type="entry name" value="SERINE_THREONINE-PROTEIN KINASE MEC1"/>
    <property type="match status" value="1"/>
</dbReference>
<organism evidence="18 19">
    <name type="scientific">Tieghemiomyces parasiticus</name>
    <dbReference type="NCBI Taxonomy" id="78921"/>
    <lineage>
        <taxon>Eukaryota</taxon>
        <taxon>Fungi</taxon>
        <taxon>Fungi incertae sedis</taxon>
        <taxon>Zoopagomycota</taxon>
        <taxon>Kickxellomycotina</taxon>
        <taxon>Dimargaritomycetes</taxon>
        <taxon>Dimargaritales</taxon>
        <taxon>Dimargaritaceae</taxon>
        <taxon>Tieghemiomyces</taxon>
    </lineage>
</organism>
<keyword evidence="10" id="KW-0234">DNA repair</keyword>
<dbReference type="OrthoDB" id="381190at2759"/>
<feature type="domain" description="FAT" evidence="16">
    <location>
        <begin position="1320"/>
        <end position="1921"/>
    </location>
</feature>
<sequence>MPEVTPGERWSSKPSVLDASATPYPPAPDVLWQSLSRSLRGCPDGSAIPVAQLEAWLYLIAEHLDEYLVGHKTEVPAPTLFALADLLHATMASMRTSMKEPIDELMAFISQFLDKLRTWTLHLTIFPTDSTLSDVLFELLSTPFIISDSPFSRALGRGIVHLPPVLSALLDTQTLPPSLLELAASPPASSMWPSLRPTILQLTAILPPSHHPALQLLIFITALASPTGDLEGFPRGQPDLRSVAWSLLPTFVRKWADQPEVLAYLVPKLVLRPEDPFDVLLVAATAMSDLGCAFAGSLTCGLSDADLPSLICPVCQAQFGLPNPEGYNAPSIVVPVYLHPDAVDPTATARIRSVRQWNRFWFLITERQEPRLRVAFGRALARLLNHSPLTDYRLVDDEDEEQVRDTESIVGEDGGIIDGRADDAAGDMRPALFGQNCFKYLATGLRGLGAVLARVLGLLGTVPGSDGDSGEVEALRRVNQPRLVRHVLDMLDVAPAASTPHLLAVLGMVATQCASAALLGSILKTFLERAVQRNLTLRAAALDQLIQLAAARHTTVAGLFDPYVPALSVYLVQCWEVDPGAAANGMQLLGDADPRAFLARTLDSTLPELIALDRPGTLEAVATALERPLPELCLDHALAVLLHLLLLPSRAVPAATRLYLHLVAGGGPTVRLSELIRTCALQLIIGLVEAMGGGSDGDPLLPPPHGPVDTTARRLRAVGALRVVLAKLHARPDLSTPTESDPAATLDDAAHATLDPSLAQLLLGKYFLGILSHVSDLLPGQHLTVPVTRQRAALRGLAELFRLVGPSILQVATHVYSTLRAALARPELRTVALTAWYAYLLAVRKPHIGDHLTHVVATLATAYTHCDPTQRVQIAKCLDYVLLDNGPVVRPRARRICLLPVNEPAFAPYNAVLNAARGSLTLVEHLGMLTDLVGDVHHTVTDLALAELDRFLCRHPLDVYQLIVAERIDPCVVRLIAILLQVCVRPATAPTTASIAAVCLGQLGAVDPTRLTTLITASTLSEGAVPNTRGSEAGKGCGRAGRYDLRTPSDRFSFVSDLLEFHLVAVFRAAKSPQDQGYAAYATQELLKLAGYTPVTVGSLATDRTHAAGTADYTSQAPVGPGDIADRWQRFPSVVRETLATLLDTKYSLRPAAATVPVRPVFTHQANYSAWLRTWVLDLIAAIPTAAEREPFAICRNVVRHDEDHRVAQFLLPYALGLVLAHGGPGATNATREVRTVYQAAVAANEKGSYVQSCAQAIFRAVDLIYAWRHQEGNADTAVPNRPAAALPRAESGPPPPLISYRETLDQALEMYAGALLPNLEAEASLACGADARAVYHFEVVVRSHPVDDGTGPRTRALEGLLRTYDRLGVPDGLEGVATLLPTVAPAEQIMLFEATGLWAAAHACYEQQLQRHGDELDVQAGYLRSLNALGHLEGMLTHIRGLTAQHPEWEPSLRPAAVEAAWRLGQWGTVGGLLAVETIGSGEAAADVPGRVAEPFALALGRLLLSLRHACQADGSADEVHDRFTDLLRDTRVHVVAGLAGTGADAYPRSYPDVLRLHLLRELEAAAELSRTTRDPAAYEVGVQQLFAEWDRRLTVVAPEFQDRETVLNLRRVLVEILRERLDGPAWQAARNVMHGECSRLWLVTAKAARKAGHMRTAFGALLNAPRGDAGLVQIERAKWYWATDQHGLAHHELSRAAELPLIAPAEPTTGCGVPAPSGDDVQTRTYVVAKAKLLLTKWMAAHNSVNSNAIIERYDQVIHLQPHWDKAHFEAACYYIRYLDLTRQRDLSAPLPANLDALIYLSCRNLCKALTFGTRYIYQALPRLLTLWLDFGDALEAVRQEAGRIPDERTRFLNKINLLVQSLVKRLPTYQFLTAFSQIVSRIGHPHEQVYAILEHIILSVLVVFPGQALWAMAAVARASNPRRATRCAAIFTKVRSDPTAMLQRVHLRELIEEATAVGEALVGLCYHAVPAKTTTLSFDKDFRRLVRMAPLRLIVPLQGSLTVTLPSAAQAAPTHQPFPHALPTIRGFHDRIDVLHSLQKPKKITLLGSDGVRYAFLCKPKDDLRKDARTMELNSMVNKFLLKDPEARRRQLHVRTYAVVPLSEDCGLIEWVPHTTGYRHIVMDVYRRRHCVVPVARIRSILDQEPADKGEVFTRQLLPLFPVVFPEWFLARFPDPAVWLASRQRYVHTTAVMSMVGYVLGLGDRHGENILFDETTGDCVHVDFSCLFGKGLTLEKPERVPFRLTHNMVAAMGPLGVEGPFRRTCEVTINLLRDHRDSLMCVLDTFLHDPLVEWNRTRSSGSSHRGGQTAAAAAAGASEAQRRVAQSTLAGIRRKLEGQSRNSLPMSVKGQVDELIKQATNPDLLFQMYIGWAAYL</sequence>
<dbReference type="Pfam" id="PF08064">
    <property type="entry name" value="UME"/>
    <property type="match status" value="1"/>
</dbReference>
<dbReference type="Gene3D" id="1.10.1070.11">
    <property type="entry name" value="Phosphatidylinositol 3-/4-kinase, catalytic domain"/>
    <property type="match status" value="1"/>
</dbReference>
<evidence type="ECO:0000256" key="1">
    <source>
        <dbReference type="ARBA" id="ARBA00004123"/>
    </source>
</evidence>
<evidence type="ECO:0000256" key="8">
    <source>
        <dbReference type="ARBA" id="ARBA00022777"/>
    </source>
</evidence>
<evidence type="ECO:0000259" key="15">
    <source>
        <dbReference type="PROSITE" id="PS50290"/>
    </source>
</evidence>
<dbReference type="PROSITE" id="PS50290">
    <property type="entry name" value="PI3_4_KINASE_3"/>
    <property type="match status" value="1"/>
</dbReference>
<dbReference type="InterPro" id="IPR036940">
    <property type="entry name" value="PI3/4_kinase_cat_sf"/>
</dbReference>
<dbReference type="SMART" id="SM00802">
    <property type="entry name" value="UME"/>
    <property type="match status" value="1"/>
</dbReference>
<evidence type="ECO:0000256" key="5">
    <source>
        <dbReference type="ARBA" id="ARBA00022679"/>
    </source>
</evidence>
<evidence type="ECO:0000313" key="18">
    <source>
        <dbReference type="EMBL" id="KAJ1916666.1"/>
    </source>
</evidence>
<evidence type="ECO:0000256" key="11">
    <source>
        <dbReference type="ARBA" id="ARBA00023242"/>
    </source>
</evidence>
<dbReference type="InterPro" id="IPR011009">
    <property type="entry name" value="Kinase-like_dom_sf"/>
</dbReference>
<dbReference type="GO" id="GO:0000077">
    <property type="term" value="P:DNA damage checkpoint signaling"/>
    <property type="evidence" value="ECO:0007669"/>
    <property type="project" value="TreeGrafter"/>
</dbReference>
<keyword evidence="5" id="KW-0808">Transferase</keyword>
<evidence type="ECO:0000256" key="6">
    <source>
        <dbReference type="ARBA" id="ARBA00022741"/>
    </source>
</evidence>